<dbReference type="EMBL" id="PKSM01000384">
    <property type="protein sequence ID" value="POV96093.1"/>
    <property type="molecule type" value="Genomic_DNA"/>
</dbReference>
<protein>
    <submittedName>
        <fullName evidence="2">Uncharacterized protein</fullName>
    </submittedName>
</protein>
<dbReference type="Proteomes" id="UP000238274">
    <property type="component" value="Unassembled WGS sequence"/>
</dbReference>
<name>A0A2S4UFL4_9BASI</name>
<keyword evidence="1" id="KW-0472">Membrane</keyword>
<keyword evidence="1" id="KW-0812">Transmembrane</keyword>
<keyword evidence="3" id="KW-1185">Reference proteome</keyword>
<reference evidence="2 3" key="1">
    <citation type="submission" date="2017-12" db="EMBL/GenBank/DDBJ databases">
        <title>Gene loss provides genomic basis for host adaptation in cereal stripe rust fungi.</title>
        <authorList>
            <person name="Xia C."/>
        </authorList>
    </citation>
    <scope>NUCLEOTIDE SEQUENCE [LARGE SCALE GENOMIC DNA]</scope>
    <source>
        <strain evidence="2 3">93TX-2</strain>
    </source>
</reference>
<proteinExistence type="predicted"/>
<reference evidence="3" key="3">
    <citation type="journal article" date="2018" name="Mol. Plant Microbe Interact.">
        <title>Genome sequence resources for the wheat stripe rust pathogen (Puccinia striiformis f. sp. tritici) and the barley stripe rust pathogen (Puccinia striiformis f. sp. hordei).</title>
        <authorList>
            <person name="Xia C."/>
            <person name="Wang M."/>
            <person name="Yin C."/>
            <person name="Cornejo O.E."/>
            <person name="Hulbert S.H."/>
            <person name="Chen X."/>
        </authorList>
    </citation>
    <scope>NUCLEOTIDE SEQUENCE [LARGE SCALE GENOMIC DNA]</scope>
    <source>
        <strain evidence="3">93TX-2</strain>
    </source>
</reference>
<evidence type="ECO:0000256" key="1">
    <source>
        <dbReference type="SAM" id="Phobius"/>
    </source>
</evidence>
<keyword evidence="1" id="KW-1133">Transmembrane helix</keyword>
<organism evidence="2 3">
    <name type="scientific">Puccinia striiformis</name>
    <dbReference type="NCBI Taxonomy" id="27350"/>
    <lineage>
        <taxon>Eukaryota</taxon>
        <taxon>Fungi</taxon>
        <taxon>Dikarya</taxon>
        <taxon>Basidiomycota</taxon>
        <taxon>Pucciniomycotina</taxon>
        <taxon>Pucciniomycetes</taxon>
        <taxon>Pucciniales</taxon>
        <taxon>Pucciniaceae</taxon>
        <taxon>Puccinia</taxon>
    </lineage>
</organism>
<reference evidence="3" key="2">
    <citation type="journal article" date="2018" name="BMC Genomics">
        <title>Genomic insights into host adaptation between the wheat stripe rust pathogen (Puccinia striiformis f. sp. tritici) and the barley stripe rust pathogen (Puccinia striiformis f. sp. hordei).</title>
        <authorList>
            <person name="Xia C."/>
            <person name="Wang M."/>
            <person name="Yin C."/>
            <person name="Cornejo O.E."/>
            <person name="Hulbert S.H."/>
            <person name="Chen X."/>
        </authorList>
    </citation>
    <scope>NUCLEOTIDE SEQUENCE [LARGE SCALE GENOMIC DNA]</scope>
    <source>
        <strain evidence="3">93TX-2</strain>
    </source>
</reference>
<accession>A0A2S4UFL4</accession>
<dbReference type="VEuPathDB" id="FungiDB:PSTT_01797"/>
<comment type="caution">
    <text evidence="2">The sequence shown here is derived from an EMBL/GenBank/DDBJ whole genome shotgun (WGS) entry which is preliminary data.</text>
</comment>
<dbReference type="OrthoDB" id="2496510at2759"/>
<evidence type="ECO:0000313" key="3">
    <source>
        <dbReference type="Proteomes" id="UP000238274"/>
    </source>
</evidence>
<feature type="transmembrane region" description="Helical" evidence="1">
    <location>
        <begin position="12"/>
        <end position="34"/>
    </location>
</feature>
<evidence type="ECO:0000313" key="2">
    <source>
        <dbReference type="EMBL" id="POV96093.1"/>
    </source>
</evidence>
<dbReference type="VEuPathDB" id="FungiDB:PSHT_15321"/>
<sequence length="550" mass="62828">MSLIFGKSCNARLGRLVFIGHLSLLFLVNINLAFIPEAERVANLGKAQEGLHVDRMAQEMIPPAGTTVDMNALRTPESLPTHQVPPQAQAPPIAEKENFWSKLSKFWKWMTTSLIPEDREKPIEVAKDVSGGTSSEAEALDAGKLHGLPVTKDKDAGPVGALDTENEVGDALRNKPTHQVPPQEEVLPIVEKNNFRSNLPRFWKWLKKIFLPKRHEKPIEVPKEVSGGTSPEAAALDAGKLKLPVLKDKDADLVTENEVEAALRKKPLSMGEKFWKWFTTDRTYRKNTGVKFPGMRHLRDQFEGPWEKWTKMRYNPRTPTETREHPISSMRYLGDELVKDEYAAKRKWLGKLEAAGAAKLQKDALSTELFFKLVTRLSEQEKQGAEFQKDVIKIGQEAAEDFKGEAYLKFELRRIMEEFYESKHMGGVVGTRYDVDFYKQPLSPLLLLKERPALSPELLVYEPRYRAAVKHFKETRETIAAIKDYLEEFDKIVIAHRNYAADVLKYFENLDEIKDRKFLTDIAREGLKNEELEAIKSKVFEKVNKENSET</sequence>
<dbReference type="AlphaFoldDB" id="A0A2S4UFL4"/>
<gene>
    <name evidence="2" type="ORF">PSHT_15321</name>
</gene>